<evidence type="ECO:0000256" key="2">
    <source>
        <dbReference type="SAM" id="SignalP"/>
    </source>
</evidence>
<protein>
    <submittedName>
        <fullName evidence="3">DUF1329 domain-containing protein</fullName>
    </submittedName>
</protein>
<dbReference type="EMBL" id="VMNI01000013">
    <property type="protein sequence ID" value="TVO75377.1"/>
    <property type="molecule type" value="Genomic_DNA"/>
</dbReference>
<evidence type="ECO:0000313" key="4">
    <source>
        <dbReference type="Proteomes" id="UP000318349"/>
    </source>
</evidence>
<dbReference type="Proteomes" id="UP000318349">
    <property type="component" value="Unassembled WGS sequence"/>
</dbReference>
<accession>A0A557SD93</accession>
<feature type="chain" id="PRO_5022132224" evidence="2">
    <location>
        <begin position="30"/>
        <end position="440"/>
    </location>
</feature>
<gene>
    <name evidence="3" type="ORF">FHP89_13575</name>
</gene>
<comment type="caution">
    <text evidence="3">The sequence shown here is derived from an EMBL/GenBank/DDBJ whole genome shotgun (WGS) entry which is preliminary data.</text>
</comment>
<name>A0A557SD93_9RHOO</name>
<sequence length="440" mass="48977">MRFGPPAILQTCATAGLLMCLSVSPIARATDALTPTGAERAGSADGRIPAWRGGLSTPPPGWQPEHGYPDPFADEVPLYVITPENMAAHLAELSPGLQALLKQRAGMRIPVYPTHRTLALPQSVYDATAKQRGQARVDGKRMLNYHQPAIPFSKPENAASVMFNHLNRWAGGVSSCSDWLPIHGSGSYYRVGWCQTIVQATHMDRLSQDGDGTYFLGRYDAPASLLGTIYLVHEPLDTAGDQRRAWIYNAGQRRVRRAPNLAFDNTADGTEGLATIDDGGGFNGSLERYDWTLAGKRELLIPYNAYKLADPSLRYEDMLKGALIDPSLMRYERHRVWVVEATLAPGMSHVYQRRTFYIDEDSWQIVMAEAYDGHGELWRVSLLPTIQLWDVPVMIPRAQMIHDLHNGGLLVTGLDNERRKPSMRWNVEGELKAFMPNALR</sequence>
<organism evidence="3 4">
    <name type="scientific">Denitromonas halophila</name>
    <dbReference type="NCBI Taxonomy" id="1629404"/>
    <lineage>
        <taxon>Bacteria</taxon>
        <taxon>Pseudomonadati</taxon>
        <taxon>Pseudomonadota</taxon>
        <taxon>Betaproteobacteria</taxon>
        <taxon>Rhodocyclales</taxon>
        <taxon>Zoogloeaceae</taxon>
        <taxon>Denitromonas</taxon>
    </lineage>
</organism>
<dbReference type="Gene3D" id="2.50.20.10">
    <property type="entry name" value="Lipoprotein localisation LolA/LolB/LppX"/>
    <property type="match status" value="1"/>
</dbReference>
<evidence type="ECO:0000256" key="1">
    <source>
        <dbReference type="SAM" id="MobiDB-lite"/>
    </source>
</evidence>
<feature type="region of interest" description="Disordered" evidence="1">
    <location>
        <begin position="34"/>
        <end position="56"/>
    </location>
</feature>
<dbReference type="AlphaFoldDB" id="A0A557SD93"/>
<evidence type="ECO:0000313" key="3">
    <source>
        <dbReference type="EMBL" id="TVO75377.1"/>
    </source>
</evidence>
<proteinExistence type="predicted"/>
<dbReference type="InterPro" id="IPR010752">
    <property type="entry name" value="DUF1329"/>
</dbReference>
<feature type="signal peptide" evidence="2">
    <location>
        <begin position="1"/>
        <end position="29"/>
    </location>
</feature>
<keyword evidence="2" id="KW-0732">Signal</keyword>
<dbReference type="CDD" id="cd16329">
    <property type="entry name" value="LolA_like"/>
    <property type="match status" value="1"/>
</dbReference>
<reference evidence="3 4" key="1">
    <citation type="submission" date="2019-07" db="EMBL/GenBank/DDBJ databases">
        <title>The pathways for chlorine oxyanion respiration interact through the shared metabolite chlorate.</title>
        <authorList>
            <person name="Barnum T.P."/>
            <person name="Cheng Y."/>
            <person name="Hill K.A."/>
            <person name="Lucas L.N."/>
            <person name="Carlson H.K."/>
            <person name="Coates J.D."/>
        </authorList>
    </citation>
    <scope>NUCLEOTIDE SEQUENCE [LARGE SCALE GENOMIC DNA]</scope>
    <source>
        <strain evidence="3 4">SFB-1</strain>
    </source>
</reference>
<dbReference type="Pfam" id="PF07044">
    <property type="entry name" value="DUF1329"/>
    <property type="match status" value="1"/>
</dbReference>